<dbReference type="Proteomes" id="UP000006242">
    <property type="component" value="Unassembled WGS sequence"/>
</dbReference>
<organism evidence="2 3">
    <name type="scientific">Salinisphaera shabanensis E1L3A</name>
    <dbReference type="NCBI Taxonomy" id="1033802"/>
    <lineage>
        <taxon>Bacteria</taxon>
        <taxon>Pseudomonadati</taxon>
        <taxon>Pseudomonadota</taxon>
        <taxon>Gammaproteobacteria</taxon>
        <taxon>Salinisphaerales</taxon>
        <taxon>Salinisphaeraceae</taxon>
        <taxon>Salinisphaera</taxon>
    </lineage>
</organism>
<feature type="signal peptide" evidence="1">
    <location>
        <begin position="1"/>
        <end position="23"/>
    </location>
</feature>
<evidence type="ECO:0000313" key="2">
    <source>
        <dbReference type="EMBL" id="ERJ20164.1"/>
    </source>
</evidence>
<keyword evidence="1" id="KW-0732">Signal</keyword>
<comment type="caution">
    <text evidence="2">The sequence shown here is derived from an EMBL/GenBank/DDBJ whole genome shotgun (WGS) entry which is preliminary data.</text>
</comment>
<dbReference type="STRING" id="1033802.SSPSH_000713"/>
<name>U2FW88_9GAMM</name>
<evidence type="ECO:0000256" key="1">
    <source>
        <dbReference type="SAM" id="SignalP"/>
    </source>
</evidence>
<feature type="chain" id="PRO_5004626496" description="Secreted protein" evidence="1">
    <location>
        <begin position="24"/>
        <end position="126"/>
    </location>
</feature>
<sequence>MRSTLRHAVAIALFICAPGVAGANPSDQSGPARVANAAGEYLVFSDALTADCMLHRGRSRRIANTHPTRAIRVVLIAYTGKTRAQGDSEFILDPKTEPKPLGCDSVSGLARRWEIVHARFVSPARR</sequence>
<reference evidence="2 3" key="2">
    <citation type="journal article" date="2013" name="PLoS ONE">
        <title>INDIGO - INtegrated Data Warehouse of MIcrobial GenOmes with Examples from the Red Sea Extremophiles.</title>
        <authorList>
            <person name="Alam I."/>
            <person name="Antunes A."/>
            <person name="Kamau A.A."/>
            <person name="Ba Alawi W."/>
            <person name="Kalkatawi M."/>
            <person name="Stingl U."/>
            <person name="Bajic V.B."/>
        </authorList>
    </citation>
    <scope>NUCLEOTIDE SEQUENCE [LARGE SCALE GENOMIC DNA]</scope>
    <source>
        <strain evidence="2 3">E1L3A</strain>
    </source>
</reference>
<keyword evidence="3" id="KW-1185">Reference proteome</keyword>
<reference evidence="2 3" key="1">
    <citation type="journal article" date="2011" name="J. Bacteriol.">
        <title>Genome sequence of Salinisphaera shabanensis, a gammaproteobacterium from the harsh, variable environment of the brine-seawater interface of the Shaban Deep in the Red Sea.</title>
        <authorList>
            <person name="Antunes A."/>
            <person name="Alam I."/>
            <person name="Bajic V.B."/>
            <person name="Stingl U."/>
        </authorList>
    </citation>
    <scope>NUCLEOTIDE SEQUENCE [LARGE SCALE GENOMIC DNA]</scope>
    <source>
        <strain evidence="2 3">E1L3A</strain>
    </source>
</reference>
<dbReference type="EMBL" id="AFNV02000004">
    <property type="protein sequence ID" value="ERJ20164.1"/>
    <property type="molecule type" value="Genomic_DNA"/>
</dbReference>
<dbReference type="AlphaFoldDB" id="U2FW88"/>
<accession>U2FW88</accession>
<evidence type="ECO:0008006" key="4">
    <source>
        <dbReference type="Google" id="ProtNLM"/>
    </source>
</evidence>
<proteinExistence type="predicted"/>
<evidence type="ECO:0000313" key="3">
    <source>
        <dbReference type="Proteomes" id="UP000006242"/>
    </source>
</evidence>
<protein>
    <recommendedName>
        <fullName evidence="4">Secreted protein</fullName>
    </recommendedName>
</protein>
<gene>
    <name evidence="2" type="ORF">SSPSH_000713</name>
</gene>